<accession>A0A0F9DXM4</accession>
<sequence>MANEIIVEQILMERYRQPGGTEVKLCLLEIPEGFVGHPYTVERQVDGHWQHRTFGVTYGAARRLFREHRDLEGHIGSTRTLMGNYGS</sequence>
<organism evidence="1">
    <name type="scientific">marine sediment metagenome</name>
    <dbReference type="NCBI Taxonomy" id="412755"/>
    <lineage>
        <taxon>unclassified sequences</taxon>
        <taxon>metagenomes</taxon>
        <taxon>ecological metagenomes</taxon>
    </lineage>
</organism>
<dbReference type="AlphaFoldDB" id="A0A0F9DXM4"/>
<gene>
    <name evidence="1" type="ORF">LCGC14_2223950</name>
</gene>
<reference evidence="1" key="1">
    <citation type="journal article" date="2015" name="Nature">
        <title>Complex archaea that bridge the gap between prokaryotes and eukaryotes.</title>
        <authorList>
            <person name="Spang A."/>
            <person name="Saw J.H."/>
            <person name="Jorgensen S.L."/>
            <person name="Zaremba-Niedzwiedzka K."/>
            <person name="Martijn J."/>
            <person name="Lind A.E."/>
            <person name="van Eijk R."/>
            <person name="Schleper C."/>
            <person name="Guy L."/>
            <person name="Ettema T.J."/>
        </authorList>
    </citation>
    <scope>NUCLEOTIDE SEQUENCE</scope>
</reference>
<comment type="caution">
    <text evidence="1">The sequence shown here is derived from an EMBL/GenBank/DDBJ whole genome shotgun (WGS) entry which is preliminary data.</text>
</comment>
<protein>
    <submittedName>
        <fullName evidence="1">Uncharacterized protein</fullName>
    </submittedName>
</protein>
<dbReference type="EMBL" id="LAZR01029771">
    <property type="protein sequence ID" value="KKL58576.1"/>
    <property type="molecule type" value="Genomic_DNA"/>
</dbReference>
<evidence type="ECO:0000313" key="1">
    <source>
        <dbReference type="EMBL" id="KKL58576.1"/>
    </source>
</evidence>
<proteinExistence type="predicted"/>
<name>A0A0F9DXM4_9ZZZZ</name>